<organism evidence="1">
    <name type="scientific">marine metagenome</name>
    <dbReference type="NCBI Taxonomy" id="408172"/>
    <lineage>
        <taxon>unclassified sequences</taxon>
        <taxon>metagenomes</taxon>
        <taxon>ecological metagenomes</taxon>
    </lineage>
</organism>
<protein>
    <submittedName>
        <fullName evidence="1">Uncharacterized protein</fullName>
    </submittedName>
</protein>
<name>A0A381N965_9ZZZZ</name>
<evidence type="ECO:0000313" key="1">
    <source>
        <dbReference type="EMBL" id="SUZ50258.1"/>
    </source>
</evidence>
<accession>A0A381N965</accession>
<proteinExistence type="predicted"/>
<dbReference type="EMBL" id="UINC01000161">
    <property type="protein sequence ID" value="SUZ50258.1"/>
    <property type="molecule type" value="Genomic_DNA"/>
</dbReference>
<reference evidence="1" key="1">
    <citation type="submission" date="2018-05" db="EMBL/GenBank/DDBJ databases">
        <authorList>
            <person name="Lanie J.A."/>
            <person name="Ng W.-L."/>
            <person name="Kazmierczak K.M."/>
            <person name="Andrzejewski T.M."/>
            <person name="Davidsen T.M."/>
            <person name="Wayne K.J."/>
            <person name="Tettelin H."/>
            <person name="Glass J.I."/>
            <person name="Rusch D."/>
            <person name="Podicherti R."/>
            <person name="Tsui H.-C.T."/>
            <person name="Winkler M.E."/>
        </authorList>
    </citation>
    <scope>NUCLEOTIDE SEQUENCE</scope>
</reference>
<sequence>MVLAFKLKRFLVLLEMTHFKNYCEIIINNCSFKIYKHSHSGLQKMEPE</sequence>
<gene>
    <name evidence="1" type="ORF">METZ01_LOCUS3112</name>
</gene>
<dbReference type="AlphaFoldDB" id="A0A381N965"/>